<dbReference type="InterPro" id="IPR002890">
    <property type="entry name" value="MG2"/>
</dbReference>
<name>A0A918JP63_9BURK</name>
<evidence type="ECO:0000313" key="5">
    <source>
        <dbReference type="EMBL" id="GGW89707.1"/>
    </source>
</evidence>
<dbReference type="SMART" id="SM01359">
    <property type="entry name" value="A2M_N_2"/>
    <property type="match status" value="1"/>
</dbReference>
<dbReference type="Gene3D" id="2.60.40.1930">
    <property type="match status" value="1"/>
</dbReference>
<keyword evidence="2" id="KW-0732">Signal</keyword>
<dbReference type="SMART" id="SM01360">
    <property type="entry name" value="A2M"/>
    <property type="match status" value="1"/>
</dbReference>
<gene>
    <name evidence="5" type="ORF">GCM10011450_19900</name>
</gene>
<dbReference type="InterPro" id="IPR011625">
    <property type="entry name" value="A2M_N_BRD"/>
</dbReference>
<dbReference type="Pfam" id="PF11974">
    <property type="entry name" value="bMG3"/>
    <property type="match status" value="1"/>
</dbReference>
<evidence type="ECO:0000259" key="3">
    <source>
        <dbReference type="SMART" id="SM01359"/>
    </source>
</evidence>
<evidence type="ECO:0000259" key="4">
    <source>
        <dbReference type="SMART" id="SM01360"/>
    </source>
</evidence>
<dbReference type="PANTHER" id="PTHR40094:SF1">
    <property type="entry name" value="UBIQUITIN DOMAIN-CONTAINING PROTEIN"/>
    <property type="match status" value="1"/>
</dbReference>
<accession>A0A918JP63</accession>
<organism evidence="5 6">
    <name type="scientific">Advenella faeciporci</name>
    <dbReference type="NCBI Taxonomy" id="797535"/>
    <lineage>
        <taxon>Bacteria</taxon>
        <taxon>Pseudomonadati</taxon>
        <taxon>Pseudomonadota</taxon>
        <taxon>Betaproteobacteria</taxon>
        <taxon>Burkholderiales</taxon>
        <taxon>Alcaligenaceae</taxon>
    </lineage>
</organism>
<dbReference type="Proteomes" id="UP000608345">
    <property type="component" value="Unassembled WGS sequence"/>
</dbReference>
<dbReference type="GO" id="GO:0004866">
    <property type="term" value="F:endopeptidase inhibitor activity"/>
    <property type="evidence" value="ECO:0007669"/>
    <property type="project" value="InterPro"/>
</dbReference>
<evidence type="ECO:0008006" key="7">
    <source>
        <dbReference type="Google" id="ProtNLM"/>
    </source>
</evidence>
<comment type="caution">
    <text evidence="5">The sequence shown here is derived from an EMBL/GenBank/DDBJ whole genome shotgun (WGS) entry which is preliminary data.</text>
</comment>
<dbReference type="InterPro" id="IPR041246">
    <property type="entry name" value="Bact_MG10"/>
</dbReference>
<dbReference type="InterPro" id="IPR008930">
    <property type="entry name" value="Terpenoid_cyclase/PrenylTrfase"/>
</dbReference>
<feature type="domain" description="Alpha-2-macroglobulin" evidence="4">
    <location>
        <begin position="1262"/>
        <end position="1352"/>
    </location>
</feature>
<dbReference type="Pfam" id="PF07703">
    <property type="entry name" value="A2M_BRD"/>
    <property type="match status" value="1"/>
</dbReference>
<dbReference type="PANTHER" id="PTHR40094">
    <property type="entry name" value="ALPHA-2-MACROGLOBULIN HOMOLOG"/>
    <property type="match status" value="1"/>
</dbReference>
<evidence type="ECO:0000256" key="1">
    <source>
        <dbReference type="ARBA" id="ARBA00010556"/>
    </source>
</evidence>
<sequence>MYKRHFVSLGFVLLASTASVGQAAEIASLIPTGRINEVSSIKARFSEPVIRLGRADSPDPLLVKCDHPTLTGHGKWSDVSNWSYDFEGRVPSGVTCTVSPNPAFRDLQGKVVQSEPQYTFNTGGPRVDYVVPYGDQVDEDQAFVINFTAPVNPQSLARKAVCTVTGYGEQIPVRVLGQQEKLELLSQSLDYLSDRAGQVEVVQCSRRLPASGKMQLFINKGLEGAGGLLSELPYERNYEVREPFKVSFSCLRENQNAACMPVKPVTLSFSAPVSLEQAKAITLEVDGKTYSPSWADESPDNLVESVRFAAPFPENAEMRVVLPADFRDDAGRQLSNASQFPLKSAFGRTPPLVKFASSTFGIIEKHAETEPGKTLKEQPALVPLTVRNVESHLQAGDHFISPGQVSDFVPQTDQDVLNWFHRVRRLDDVRYSPANIRAIMNDLAIDWDREDPKTEVDSRSVSILANNEKISKINLPASGGNNERDFEVIGLPLQQTGFHVLEVKSAHLGQSLLKDRNPMYVRTAVLVTNLGVHVKKGKDDFLVWVTTLDDAKPVPDAQVNVLACDGQVVAGGQTGEHGIWHLKKPVSGKDYCENNGMSGYFVSVRIPETHPMANGMSDYSFALTSWDRGIEPWRFNVPMGYSSDQLDLKTHTVFDRSLFRAGETVSMKHFIRTETRDGFALPDAGRRPVQLTISHIGSSDTYEIPIEWQPSPSGGLSAITNWTIPKSAKLGEYEVRFDSVGSDYFGSASFRVEAFKLPLLTGSLKIAQPGQEGGAIVAPHALDLDLQLNYIAGGAAGQLPVTISAMARDRSVSFADYSDFSFEPPRTIKDEDDYEQSDSATRLFVDKKRLELDDKGGARLEITPVPEVKQAKTFTFEASFLDPNGEIQTLSQQVAAWPANIVAGIRTGYYLEKGKNAKITALALTPSGKPLGQTPIQVQAVKYTSHTVRKRLVGGFYSYDTQRVSQDMGTVCEGRTDHDGRLECDVSLTETGRVSLVAQVRDEQGNLSRAESSVWVVGQEELWFAGENNDRIDIIPERKEYAAGEQARFQVRMPFRQATALLAVEREGVLEARVVDIDGKDPTVSLDIKPEWGPNVYVSVLAVRGRVRQSPGLSLFNWGKDSEEVAAPTAMIDLAKPAFRFGLTDIRVQSPAHKINIQLTPDKEQYKIRETAKATIKAVLPDGRPAAGATVAVAVVDQALLELADNPSWKLLEGMMGVRPYSVETATAQLEIIGRRHYGRKALPPGGGGGIGAPTRELLDTLLLWKPNVELDGQGQATIDIPLNDVISRFKVLVAADHGTQLFGDGAVFIHTTQDLQIIPGLPQVVREGDRYQAMVTVRNASARAMKTRVQASFTGTAVAPQSLPAQELELAAGSSGQLSWDVQVPISGSILDRQTLNWTLRVTETGTGHAQDQLRFTQGVSLATPVTVRQAALLSVSPEVPVSNFQLQVPPESLQKAGRLMGGVQVQLQPTLAGGLQNVRKWFNNYPYTCLEQVSSIAVGLNSPEKWNAIMEQLPSYLDQDGLAMYFPSAVLNGDVVLTAYLIAMADEAQKQGVVDGIPDTYRERMLDGLHNYVLGKLRRNTWAPVNDNVERRVIALEALSRYGRVTPSLLTSVKLDTQSWSTAALIDWMNIVTRVKGIPNRSQMLERIRHALVARMDRQGTAMVFADTDRNSSWWLMLNNEANMGKLLLAAMSNKAWENDIPHMLQGLLQMQQKGAWSTTTANLWGTLAVGQFARQFEKTPTKGSVNMTLVPQTGETQTWENMSLNQKVLSPWAGTDIESLSLDKQGQGRVWATVSALAAVPVTRPAYAGYVIEKTIEPVSRASEAQWTQGDVYRVRLLLKAKSAMNWVIVSDPVPAGATILGSGLGRDSLISTIGEKNDVREGPSFVERHADVYRAYYQYLPAGESVVEYTVRLNTPGQYVLPPTRVEAMYAPNVYGELPNTAGFEVKGP</sequence>
<proteinExistence type="inferred from homology"/>
<dbReference type="EMBL" id="BMYS01000014">
    <property type="protein sequence ID" value="GGW89707.1"/>
    <property type="molecule type" value="Genomic_DNA"/>
</dbReference>
<feature type="chain" id="PRO_5036858539" description="Alpha-2-macroglobulin" evidence="2">
    <location>
        <begin position="24"/>
        <end position="1953"/>
    </location>
</feature>
<dbReference type="Pfam" id="PF00207">
    <property type="entry name" value="A2M"/>
    <property type="match status" value="1"/>
</dbReference>
<feature type="signal peptide" evidence="2">
    <location>
        <begin position="1"/>
        <end position="23"/>
    </location>
</feature>
<keyword evidence="6" id="KW-1185">Reference proteome</keyword>
<reference evidence="5" key="1">
    <citation type="journal article" date="2014" name="Int. J. Syst. Evol. Microbiol.">
        <title>Complete genome sequence of Corynebacterium casei LMG S-19264T (=DSM 44701T), isolated from a smear-ripened cheese.</title>
        <authorList>
            <consortium name="US DOE Joint Genome Institute (JGI-PGF)"/>
            <person name="Walter F."/>
            <person name="Albersmeier A."/>
            <person name="Kalinowski J."/>
            <person name="Ruckert C."/>
        </authorList>
    </citation>
    <scope>NUCLEOTIDE SEQUENCE</scope>
    <source>
        <strain evidence="5">KCTC 23732</strain>
    </source>
</reference>
<dbReference type="RefSeq" id="WP_189385343.1">
    <property type="nucleotide sequence ID" value="NZ_BAABFY010000051.1"/>
</dbReference>
<dbReference type="InterPro" id="IPR021868">
    <property type="entry name" value="Alpha_2_Macroglob_MG3"/>
</dbReference>
<evidence type="ECO:0000313" key="6">
    <source>
        <dbReference type="Proteomes" id="UP000608345"/>
    </source>
</evidence>
<feature type="domain" description="Alpha-2-macroglobulin bait region" evidence="3">
    <location>
        <begin position="1032"/>
        <end position="1203"/>
    </location>
</feature>
<dbReference type="InterPro" id="IPR001599">
    <property type="entry name" value="Macroglobln_a2"/>
</dbReference>
<reference evidence="5" key="2">
    <citation type="submission" date="2020-09" db="EMBL/GenBank/DDBJ databases">
        <authorList>
            <person name="Sun Q."/>
            <person name="Kim S."/>
        </authorList>
    </citation>
    <scope>NUCLEOTIDE SEQUENCE</scope>
    <source>
        <strain evidence="5">KCTC 23732</strain>
    </source>
</reference>
<dbReference type="InterPro" id="IPR051802">
    <property type="entry name" value="YfhM-like"/>
</dbReference>
<dbReference type="Pfam" id="PF01835">
    <property type="entry name" value="MG2"/>
    <property type="match status" value="1"/>
</dbReference>
<protein>
    <recommendedName>
        <fullName evidence="7">Alpha-2-macroglobulin</fullName>
    </recommendedName>
</protein>
<dbReference type="Pfam" id="PF17973">
    <property type="entry name" value="bMG10"/>
    <property type="match status" value="1"/>
</dbReference>
<comment type="similarity">
    <text evidence="1">Belongs to the protease inhibitor I39 (alpha-2-macroglobulin) family. Bacterial alpha-2-macroglobulin subfamily.</text>
</comment>
<dbReference type="SUPFAM" id="SSF48239">
    <property type="entry name" value="Terpenoid cyclases/Protein prenyltransferases"/>
    <property type="match status" value="1"/>
</dbReference>
<evidence type="ECO:0000256" key="2">
    <source>
        <dbReference type="SAM" id="SignalP"/>
    </source>
</evidence>